<proteinExistence type="predicted"/>
<evidence type="ECO:0000313" key="2">
    <source>
        <dbReference type="EMBL" id="ETW31004.1"/>
    </source>
</evidence>
<evidence type="ECO:0000313" key="3">
    <source>
        <dbReference type="Proteomes" id="UP000030656"/>
    </source>
</evidence>
<sequence>MIFLILSIILFLLTYECKTIKKYFYVNNNINLLKDKKKNITYRLRRNKRIYENGNDLFEYFITLKNEELEMHKEEKKKKNPHAVSYIQKLPKKKHLLRRWKYDLFEKIKEKMKYEDETKRTTKLCRHKFKLPIDFFKLGDQVRAKVVHVQNHLIKVDINFIQLAHLYIKRYFNEKAELKKKYEIGKYIDVVICYIHKKNNIIQVTDNEEEIKMLKFNLNKLREVGYLKRNYQHEKGKTPLLYSL</sequence>
<reference evidence="2 3" key="1">
    <citation type="submission" date="2013-02" db="EMBL/GenBank/DDBJ databases">
        <title>The Genome Annotation of Plasmodium falciparum FCH/4.</title>
        <authorList>
            <consortium name="The Broad Institute Genome Sequencing Platform"/>
            <consortium name="The Broad Institute Genome Sequencing Center for Infectious Disease"/>
            <person name="Neafsey D."/>
            <person name="Hoffman S."/>
            <person name="Volkman S."/>
            <person name="Rosenthal P."/>
            <person name="Walker B."/>
            <person name="Young S.K."/>
            <person name="Zeng Q."/>
            <person name="Gargeya S."/>
            <person name="Fitzgerald M."/>
            <person name="Haas B."/>
            <person name="Abouelleil A."/>
            <person name="Allen A.W."/>
            <person name="Alvarado L."/>
            <person name="Arachchi H.M."/>
            <person name="Berlin A.M."/>
            <person name="Chapman S.B."/>
            <person name="Gainer-Dewar J."/>
            <person name="Goldberg J."/>
            <person name="Griggs A."/>
            <person name="Gujja S."/>
            <person name="Hansen M."/>
            <person name="Howarth C."/>
            <person name="Imamovic A."/>
            <person name="Ireland A."/>
            <person name="Larimer J."/>
            <person name="McCowan C."/>
            <person name="Murphy C."/>
            <person name="Pearson M."/>
            <person name="Poon T.W."/>
            <person name="Priest M."/>
            <person name="Roberts A."/>
            <person name="Saif S."/>
            <person name="Shea T."/>
            <person name="Sisk P."/>
            <person name="Sykes S."/>
            <person name="Wortman J."/>
            <person name="Nusbaum C."/>
            <person name="Birren B."/>
        </authorList>
    </citation>
    <scope>NUCLEOTIDE SEQUENCE [LARGE SCALE GENOMIC DNA]</scope>
    <source>
        <strain evidence="2 3">FCH/4</strain>
    </source>
</reference>
<protein>
    <recommendedName>
        <fullName evidence="4">S1 motif domain-containing protein</fullName>
    </recommendedName>
</protein>
<dbReference type="InterPro" id="IPR012340">
    <property type="entry name" value="NA-bd_OB-fold"/>
</dbReference>
<reference evidence="2 3" key="2">
    <citation type="submission" date="2013-02" db="EMBL/GenBank/DDBJ databases">
        <title>The Genome Sequence of Plasmodium falciparum FCH/4.</title>
        <authorList>
            <consortium name="The Broad Institute Genome Sequencing Platform"/>
            <consortium name="The Broad Institute Genome Sequencing Center for Infectious Disease"/>
            <person name="Neafsey D."/>
            <person name="Cheeseman I."/>
            <person name="Volkman S."/>
            <person name="Adams J."/>
            <person name="Walker B."/>
            <person name="Young S.K."/>
            <person name="Zeng Q."/>
            <person name="Gargeya S."/>
            <person name="Fitzgerald M."/>
            <person name="Haas B."/>
            <person name="Abouelleil A."/>
            <person name="Alvarado L."/>
            <person name="Arachchi H.M."/>
            <person name="Berlin A.M."/>
            <person name="Chapman S.B."/>
            <person name="Dewar J."/>
            <person name="Goldberg J."/>
            <person name="Griggs A."/>
            <person name="Gujja S."/>
            <person name="Hansen M."/>
            <person name="Howarth C."/>
            <person name="Imamovic A."/>
            <person name="Larimer J."/>
            <person name="McCowan C."/>
            <person name="Murphy C."/>
            <person name="Neiman D."/>
            <person name="Pearson M."/>
            <person name="Priest M."/>
            <person name="Roberts A."/>
            <person name="Saif S."/>
            <person name="Shea T."/>
            <person name="Sisk P."/>
            <person name="Sykes S."/>
            <person name="Wortman J."/>
            <person name="Nusbaum C."/>
            <person name="Birren B."/>
        </authorList>
    </citation>
    <scope>NUCLEOTIDE SEQUENCE [LARGE SCALE GENOMIC DNA]</scope>
    <source>
        <strain evidence="2 3">FCH/4</strain>
    </source>
</reference>
<accession>A0A024VQJ3</accession>
<name>A0A024VQJ3_PLAFA</name>
<dbReference type="EMBL" id="KI927875">
    <property type="protein sequence ID" value="ETW31004.1"/>
    <property type="molecule type" value="Genomic_DNA"/>
</dbReference>
<evidence type="ECO:0000256" key="1">
    <source>
        <dbReference type="SAM" id="SignalP"/>
    </source>
</evidence>
<dbReference type="AlphaFoldDB" id="A0A024VQJ3"/>
<feature type="chain" id="PRO_5001539641" description="S1 motif domain-containing protein" evidence="1">
    <location>
        <begin position="20"/>
        <end position="244"/>
    </location>
</feature>
<gene>
    <name evidence="2" type="ORF">PFFCH_01538</name>
</gene>
<dbReference type="SUPFAM" id="SSF50249">
    <property type="entry name" value="Nucleic acid-binding proteins"/>
    <property type="match status" value="1"/>
</dbReference>
<organism evidence="2 3">
    <name type="scientific">Plasmodium falciparum FCH/4</name>
    <dbReference type="NCBI Taxonomy" id="1036724"/>
    <lineage>
        <taxon>Eukaryota</taxon>
        <taxon>Sar</taxon>
        <taxon>Alveolata</taxon>
        <taxon>Apicomplexa</taxon>
        <taxon>Aconoidasida</taxon>
        <taxon>Haemosporida</taxon>
        <taxon>Plasmodiidae</taxon>
        <taxon>Plasmodium</taxon>
        <taxon>Plasmodium (Laverania)</taxon>
    </lineage>
</organism>
<evidence type="ECO:0008006" key="4">
    <source>
        <dbReference type="Google" id="ProtNLM"/>
    </source>
</evidence>
<keyword evidence="1" id="KW-0732">Signal</keyword>
<feature type="signal peptide" evidence="1">
    <location>
        <begin position="1"/>
        <end position="19"/>
    </location>
</feature>
<dbReference type="Proteomes" id="UP000030656">
    <property type="component" value="Unassembled WGS sequence"/>
</dbReference>
<dbReference type="Gene3D" id="2.40.50.140">
    <property type="entry name" value="Nucleic acid-binding proteins"/>
    <property type="match status" value="1"/>
</dbReference>